<sequence>MGGGWKRNHHVRLIFLLQSTNSLLDKHVLARQSQFKMSTITPRPTLDPDWTPTVYGCNRKGDFWSWNFRSENDQRTVLGGPSQTTNCLPSTWDPSQAYAGTQCPTGYTSACLSTGSAMPTTTVCCPTIYAFSCVENASKNPHGPWFPCMSQFDTSTTRRVTVTDFAANTITFQDVAQKTNLHLFAMGISHTSPTATDPADSSTTSSSPTSTAESGSSSAISAGAAAGIGVGSAAGVMMIGILGWFFLLRKKRTKPEAPPVAAYSVQQVVDTKASHRNTQPQELQADSARELPA</sequence>
<reference evidence="4 5" key="1">
    <citation type="submission" date="2019-04" db="EMBL/GenBank/DDBJ databases">
        <title>Friends and foes A comparative genomics studyof 23 Aspergillus species from section Flavi.</title>
        <authorList>
            <consortium name="DOE Joint Genome Institute"/>
            <person name="Kjaerbolling I."/>
            <person name="Vesth T."/>
            <person name="Frisvad J.C."/>
            <person name="Nybo J.L."/>
            <person name="Theobald S."/>
            <person name="Kildgaard S."/>
            <person name="Isbrandt T."/>
            <person name="Kuo A."/>
            <person name="Sato A."/>
            <person name="Lyhne E.K."/>
            <person name="Kogle M.E."/>
            <person name="Wiebenga A."/>
            <person name="Kun R.S."/>
            <person name="Lubbers R.J."/>
            <person name="Makela M.R."/>
            <person name="Barry K."/>
            <person name="Chovatia M."/>
            <person name="Clum A."/>
            <person name="Daum C."/>
            <person name="Haridas S."/>
            <person name="He G."/>
            <person name="LaButti K."/>
            <person name="Lipzen A."/>
            <person name="Mondo S."/>
            <person name="Riley R."/>
            <person name="Salamov A."/>
            <person name="Simmons B.A."/>
            <person name="Magnuson J.K."/>
            <person name="Henrissat B."/>
            <person name="Mortensen U.H."/>
            <person name="Larsen T.O."/>
            <person name="Devries R.P."/>
            <person name="Grigoriev I.V."/>
            <person name="Machida M."/>
            <person name="Baker S.E."/>
            <person name="Andersen M.R."/>
        </authorList>
    </citation>
    <scope>NUCLEOTIDE SEQUENCE [LARGE SCALE GENOMIC DNA]</scope>
    <source>
        <strain evidence="4 5">IBT 29228</strain>
    </source>
</reference>
<keyword evidence="3" id="KW-0732">Signal</keyword>
<accession>A0A5N7BEM5</accession>
<feature type="region of interest" description="Disordered" evidence="1">
    <location>
        <begin position="192"/>
        <end position="218"/>
    </location>
</feature>
<evidence type="ECO:0000256" key="2">
    <source>
        <dbReference type="SAM" id="Phobius"/>
    </source>
</evidence>
<feature type="region of interest" description="Disordered" evidence="1">
    <location>
        <begin position="271"/>
        <end position="293"/>
    </location>
</feature>
<feature type="signal peptide" evidence="3">
    <location>
        <begin position="1"/>
        <end position="24"/>
    </location>
</feature>
<dbReference type="EMBL" id="ML736184">
    <property type="protein sequence ID" value="KAE8380232.1"/>
    <property type="molecule type" value="Genomic_DNA"/>
</dbReference>
<feature type="chain" id="PRO_5024939881" description="Mid2 domain-containing protein" evidence="3">
    <location>
        <begin position="25"/>
        <end position="293"/>
    </location>
</feature>
<name>A0A5N7BEM5_9EURO</name>
<keyword evidence="5" id="KW-1185">Reference proteome</keyword>
<organism evidence="4 5">
    <name type="scientific">Aspergillus bertholletiae</name>
    <dbReference type="NCBI Taxonomy" id="1226010"/>
    <lineage>
        <taxon>Eukaryota</taxon>
        <taxon>Fungi</taxon>
        <taxon>Dikarya</taxon>
        <taxon>Ascomycota</taxon>
        <taxon>Pezizomycotina</taxon>
        <taxon>Eurotiomycetes</taxon>
        <taxon>Eurotiomycetidae</taxon>
        <taxon>Eurotiales</taxon>
        <taxon>Aspergillaceae</taxon>
        <taxon>Aspergillus</taxon>
        <taxon>Aspergillus subgen. Circumdati</taxon>
    </lineage>
</organism>
<proteinExistence type="predicted"/>
<keyword evidence="2" id="KW-0812">Transmembrane</keyword>
<evidence type="ECO:0000313" key="5">
    <source>
        <dbReference type="Proteomes" id="UP000326198"/>
    </source>
</evidence>
<dbReference type="Proteomes" id="UP000326198">
    <property type="component" value="Unassembled WGS sequence"/>
</dbReference>
<evidence type="ECO:0008006" key="6">
    <source>
        <dbReference type="Google" id="ProtNLM"/>
    </source>
</evidence>
<keyword evidence="2" id="KW-1133">Transmembrane helix</keyword>
<feature type="transmembrane region" description="Helical" evidence="2">
    <location>
        <begin position="224"/>
        <end position="247"/>
    </location>
</feature>
<dbReference type="OrthoDB" id="4506857at2759"/>
<keyword evidence="2" id="KW-0472">Membrane</keyword>
<evidence type="ECO:0000256" key="1">
    <source>
        <dbReference type="SAM" id="MobiDB-lite"/>
    </source>
</evidence>
<gene>
    <name evidence="4" type="ORF">BDV26DRAFT_257933</name>
</gene>
<protein>
    <recommendedName>
        <fullName evidence="6">Mid2 domain-containing protein</fullName>
    </recommendedName>
</protein>
<evidence type="ECO:0000256" key="3">
    <source>
        <dbReference type="SAM" id="SignalP"/>
    </source>
</evidence>
<dbReference type="AlphaFoldDB" id="A0A5N7BEM5"/>
<evidence type="ECO:0000313" key="4">
    <source>
        <dbReference type="EMBL" id="KAE8380232.1"/>
    </source>
</evidence>